<dbReference type="Proteomes" id="UP000284403">
    <property type="component" value="Unassembled WGS sequence"/>
</dbReference>
<reference evidence="2 3" key="1">
    <citation type="journal article" date="2018" name="BMC Genomics">
        <title>Genomic comparison of Trypanosoma conorhini and Trypanosoma rangeli to Trypanosoma cruzi strains of high and low virulence.</title>
        <authorList>
            <person name="Bradwell K.R."/>
            <person name="Koparde V.N."/>
            <person name="Matveyev A.V."/>
            <person name="Serrano M.G."/>
            <person name="Alves J.M."/>
            <person name="Parikh H."/>
            <person name="Huang B."/>
            <person name="Lee V."/>
            <person name="Espinosa-Alvarez O."/>
            <person name="Ortiz P.A."/>
            <person name="Costa-Martins A.G."/>
            <person name="Teixeira M.M."/>
            <person name="Buck G.A."/>
        </authorList>
    </citation>
    <scope>NUCLEOTIDE SEQUENCE [LARGE SCALE GENOMIC DNA]</scope>
    <source>
        <strain evidence="2 3">025E</strain>
    </source>
</reference>
<dbReference type="AlphaFoldDB" id="A0A422QBC4"/>
<dbReference type="GeneID" id="40314073"/>
<evidence type="ECO:0000313" key="3">
    <source>
        <dbReference type="Proteomes" id="UP000284403"/>
    </source>
</evidence>
<dbReference type="RefSeq" id="XP_029232477.1">
    <property type="nucleotide sequence ID" value="XM_029367404.1"/>
</dbReference>
<evidence type="ECO:0000313" key="2">
    <source>
        <dbReference type="EMBL" id="RNF27271.1"/>
    </source>
</evidence>
<name>A0A422QBC4_9TRYP</name>
<comment type="caution">
    <text evidence="2">The sequence shown here is derived from an EMBL/GenBank/DDBJ whole genome shotgun (WGS) entry which is preliminary data.</text>
</comment>
<protein>
    <submittedName>
        <fullName evidence="2">Uncharacterized protein</fullName>
    </submittedName>
</protein>
<sequence length="449" mass="49861">MAETGEAQPNELKAAAIPVDGLTFVDEAKLHSDFRRLKGNQMYFVDHCVFYERNGGRGERRIFALTPTAFFVLDHHGAMERASPYDLIAAIYQKKTKDKRALFSAAEHHLLLKIPSEIDCHVSFGNPAVLQKCVHVFVTLLQAQRGTAVSVKEVPAEKEIEFFCSELRPEGYYTPREVAEINRQRSHFATYIREGRAQVTGLLSEIEAAKAQIAAHEEEVEDLKRKGIDETSIRTRKANLEGQQVRLHRQMSHKHDECERVLDSVKVLQERLAAARDNTEGLVEKGLAERRAEVNKKHEEAADLRRAAHQKEKNALVGTIAVDKKELHAVWAGATDAKRRGLVAQVEASLVALEREDESAYRLQKFLATINGELQLHSDQISALNLEKQNVLNEREKKTVGPSQAAAAAAVEGDPLDDPLLGLSASPTNAVAAAFEDPLATPPAEEDLL</sequence>
<feature type="coiled-coil region" evidence="1">
    <location>
        <begin position="199"/>
        <end position="226"/>
    </location>
</feature>
<feature type="coiled-coil region" evidence="1">
    <location>
        <begin position="258"/>
        <end position="314"/>
    </location>
</feature>
<keyword evidence="3" id="KW-1185">Reference proteome</keyword>
<gene>
    <name evidence="2" type="ORF">Tco025E_00462</name>
</gene>
<dbReference type="EMBL" id="MKKU01000011">
    <property type="protein sequence ID" value="RNF27271.1"/>
    <property type="molecule type" value="Genomic_DNA"/>
</dbReference>
<keyword evidence="1" id="KW-0175">Coiled coil</keyword>
<organism evidence="2 3">
    <name type="scientific">Trypanosoma conorhini</name>
    <dbReference type="NCBI Taxonomy" id="83891"/>
    <lineage>
        <taxon>Eukaryota</taxon>
        <taxon>Discoba</taxon>
        <taxon>Euglenozoa</taxon>
        <taxon>Kinetoplastea</taxon>
        <taxon>Metakinetoplastina</taxon>
        <taxon>Trypanosomatida</taxon>
        <taxon>Trypanosomatidae</taxon>
        <taxon>Trypanosoma</taxon>
    </lineage>
</organism>
<accession>A0A422QBC4</accession>
<evidence type="ECO:0000256" key="1">
    <source>
        <dbReference type="SAM" id="Coils"/>
    </source>
</evidence>
<proteinExistence type="predicted"/>
<dbReference type="OrthoDB" id="243330at2759"/>